<dbReference type="AlphaFoldDB" id="A0A0F9M0X7"/>
<name>A0A0F9M0X7_9ZZZZ</name>
<sequence length="189" mass="21485">MVWGARSRGQVDTTHPDIQKVSERVDSRWSSTALQGRRDLEEQRANVERGVSKTLESKHLLEYSSDPEKGVDAIDVAPDPLKWPQLKAKMLEIDRLLEALGRDGLDRDDRRELSTKIRAAMSTHAKELGRWYAFAGYFHAVADEMYARGEISAPMRHGYDWNGNHQLDDQSFDDLPHHERVSSQSSGQG</sequence>
<protein>
    <submittedName>
        <fullName evidence="2">Uncharacterized protein</fullName>
    </submittedName>
</protein>
<feature type="region of interest" description="Disordered" evidence="1">
    <location>
        <begin position="167"/>
        <end position="189"/>
    </location>
</feature>
<evidence type="ECO:0000313" key="2">
    <source>
        <dbReference type="EMBL" id="KKM70315.1"/>
    </source>
</evidence>
<reference evidence="2" key="1">
    <citation type="journal article" date="2015" name="Nature">
        <title>Complex archaea that bridge the gap between prokaryotes and eukaryotes.</title>
        <authorList>
            <person name="Spang A."/>
            <person name="Saw J.H."/>
            <person name="Jorgensen S.L."/>
            <person name="Zaremba-Niedzwiedzka K."/>
            <person name="Martijn J."/>
            <person name="Lind A.E."/>
            <person name="van Eijk R."/>
            <person name="Schleper C."/>
            <person name="Guy L."/>
            <person name="Ettema T.J."/>
        </authorList>
    </citation>
    <scope>NUCLEOTIDE SEQUENCE</scope>
</reference>
<evidence type="ECO:0000256" key="1">
    <source>
        <dbReference type="SAM" id="MobiDB-lite"/>
    </source>
</evidence>
<accession>A0A0F9M0X7</accession>
<dbReference type="EMBL" id="LAZR01009841">
    <property type="protein sequence ID" value="KKM70315.1"/>
    <property type="molecule type" value="Genomic_DNA"/>
</dbReference>
<comment type="caution">
    <text evidence="2">The sequence shown here is derived from an EMBL/GenBank/DDBJ whole genome shotgun (WGS) entry which is preliminary data.</text>
</comment>
<gene>
    <name evidence="2" type="ORF">LCGC14_1442030</name>
</gene>
<proteinExistence type="predicted"/>
<organism evidence="2">
    <name type="scientific">marine sediment metagenome</name>
    <dbReference type="NCBI Taxonomy" id="412755"/>
    <lineage>
        <taxon>unclassified sequences</taxon>
        <taxon>metagenomes</taxon>
        <taxon>ecological metagenomes</taxon>
    </lineage>
</organism>